<dbReference type="InterPro" id="IPR011032">
    <property type="entry name" value="GroES-like_sf"/>
</dbReference>
<dbReference type="InterPro" id="IPR020843">
    <property type="entry name" value="ER"/>
</dbReference>
<dbReference type="RefSeq" id="WP_104522514.1">
    <property type="nucleotide sequence ID" value="NZ_NHRY01000269.1"/>
</dbReference>
<protein>
    <submittedName>
        <fullName evidence="3">Alcohol dehydrogenase</fullName>
    </submittedName>
</protein>
<proteinExistence type="predicted"/>
<organism evidence="3 4">
    <name type="scientific">Rhodopila globiformis</name>
    <name type="common">Rhodopseudomonas globiformis</name>
    <dbReference type="NCBI Taxonomy" id="1071"/>
    <lineage>
        <taxon>Bacteria</taxon>
        <taxon>Pseudomonadati</taxon>
        <taxon>Pseudomonadota</taxon>
        <taxon>Alphaproteobacteria</taxon>
        <taxon>Acetobacterales</taxon>
        <taxon>Acetobacteraceae</taxon>
        <taxon>Rhodopila</taxon>
    </lineage>
</organism>
<reference evidence="3 4" key="1">
    <citation type="journal article" date="2018" name="Arch. Microbiol.">
        <title>New insights into the metabolic potential of the phototrophic purple bacterium Rhodopila globiformis DSM 161(T) from its draft genome sequence and evidence for a vanadium-dependent nitrogenase.</title>
        <authorList>
            <person name="Imhoff J.F."/>
            <person name="Rahn T."/>
            <person name="Kunzel S."/>
            <person name="Neulinger S.C."/>
        </authorList>
    </citation>
    <scope>NUCLEOTIDE SEQUENCE [LARGE SCALE GENOMIC DNA]</scope>
    <source>
        <strain evidence="3 4">DSM 161</strain>
    </source>
</reference>
<dbReference type="PANTHER" id="PTHR44154:SF1">
    <property type="entry name" value="QUINONE OXIDOREDUCTASE"/>
    <property type="match status" value="1"/>
</dbReference>
<gene>
    <name evidence="3" type="ORF">CCS01_29615</name>
</gene>
<dbReference type="SUPFAM" id="SSF51735">
    <property type="entry name" value="NAD(P)-binding Rossmann-fold domains"/>
    <property type="match status" value="1"/>
</dbReference>
<accession>A0A2S6MVZ9</accession>
<name>A0A2S6MVZ9_RHOGL</name>
<sequence>MRAVWYDRQGAANDVLMTGELPTPEPGPGQVRVRLEASGVNPSDTYRRRGAVPAEYPRVIPNSDGAGVIDKVGEGVPAERVGERVWLYNGQRNGRWMGTAAEYVALDANLVTALPDHVSFAAGATLGIPAMTAHGCVFAAGPVQGLRVLVTGGAGAVGHYAVQLAAWAGAEVIATVSSVAKAERARAGGAAHVINYRTEDVAARIAAITGGALVDHVVDVDLGGNLAATLASVRENGSIAYYATAGAVRPAVDLRALMMRNLTLRGFVLPTSPVAHRRRAQRDIAAFVGNPHRILSVAAEFPLYETAAAHIAVESGGKAGTVVVACAR</sequence>
<dbReference type="OrthoDB" id="7355832at2"/>
<dbReference type="Pfam" id="PF08240">
    <property type="entry name" value="ADH_N"/>
    <property type="match status" value="1"/>
</dbReference>
<evidence type="ECO:0000259" key="2">
    <source>
        <dbReference type="SMART" id="SM00829"/>
    </source>
</evidence>
<dbReference type="SMART" id="SM00829">
    <property type="entry name" value="PKS_ER"/>
    <property type="match status" value="1"/>
</dbReference>
<evidence type="ECO:0000256" key="1">
    <source>
        <dbReference type="ARBA" id="ARBA00022857"/>
    </source>
</evidence>
<dbReference type="Gene3D" id="3.90.180.10">
    <property type="entry name" value="Medium-chain alcohol dehydrogenases, catalytic domain"/>
    <property type="match status" value="1"/>
</dbReference>
<dbReference type="CDD" id="cd08253">
    <property type="entry name" value="zeta_crystallin"/>
    <property type="match status" value="1"/>
</dbReference>
<dbReference type="InterPro" id="IPR013149">
    <property type="entry name" value="ADH-like_C"/>
</dbReference>
<dbReference type="InterPro" id="IPR013154">
    <property type="entry name" value="ADH-like_N"/>
</dbReference>
<dbReference type="EMBL" id="NHRY01000269">
    <property type="protein sequence ID" value="PPQ26518.1"/>
    <property type="molecule type" value="Genomic_DNA"/>
</dbReference>
<keyword evidence="1" id="KW-0521">NADP</keyword>
<dbReference type="InterPro" id="IPR051603">
    <property type="entry name" value="Zinc-ADH_QOR/CCCR"/>
</dbReference>
<comment type="caution">
    <text evidence="3">The sequence shown here is derived from an EMBL/GenBank/DDBJ whole genome shotgun (WGS) entry which is preliminary data.</text>
</comment>
<dbReference type="Pfam" id="PF00107">
    <property type="entry name" value="ADH_zinc_N"/>
    <property type="match status" value="1"/>
</dbReference>
<dbReference type="Gene3D" id="3.40.50.720">
    <property type="entry name" value="NAD(P)-binding Rossmann-like Domain"/>
    <property type="match status" value="1"/>
</dbReference>
<evidence type="ECO:0000313" key="3">
    <source>
        <dbReference type="EMBL" id="PPQ26518.1"/>
    </source>
</evidence>
<keyword evidence="4" id="KW-1185">Reference proteome</keyword>
<feature type="domain" description="Enoyl reductase (ER)" evidence="2">
    <location>
        <begin position="11"/>
        <end position="324"/>
    </location>
</feature>
<dbReference type="InterPro" id="IPR036291">
    <property type="entry name" value="NAD(P)-bd_dom_sf"/>
</dbReference>
<dbReference type="Proteomes" id="UP000239724">
    <property type="component" value="Unassembled WGS sequence"/>
</dbReference>
<dbReference type="PANTHER" id="PTHR44154">
    <property type="entry name" value="QUINONE OXIDOREDUCTASE"/>
    <property type="match status" value="1"/>
</dbReference>
<dbReference type="GO" id="GO:0016491">
    <property type="term" value="F:oxidoreductase activity"/>
    <property type="evidence" value="ECO:0007669"/>
    <property type="project" value="InterPro"/>
</dbReference>
<evidence type="ECO:0000313" key="4">
    <source>
        <dbReference type="Proteomes" id="UP000239724"/>
    </source>
</evidence>
<dbReference type="SUPFAM" id="SSF50129">
    <property type="entry name" value="GroES-like"/>
    <property type="match status" value="1"/>
</dbReference>
<dbReference type="AlphaFoldDB" id="A0A2S6MVZ9"/>